<name>A0A1G8MNZ2_9RHOB</name>
<accession>A0A1G8MNZ2</accession>
<gene>
    <name evidence="2" type="ORF">SAMN05421850_104270</name>
</gene>
<reference evidence="2 3" key="1">
    <citation type="submission" date="2016-10" db="EMBL/GenBank/DDBJ databases">
        <authorList>
            <person name="de Groot N.N."/>
        </authorList>
    </citation>
    <scope>NUCLEOTIDE SEQUENCE [LARGE SCALE GENOMIC DNA]</scope>
    <source>
        <strain evidence="2 3">DSM 28010</strain>
    </source>
</reference>
<evidence type="ECO:0000313" key="2">
    <source>
        <dbReference type="EMBL" id="SDI69577.1"/>
    </source>
</evidence>
<evidence type="ECO:0000256" key="1">
    <source>
        <dbReference type="SAM" id="SignalP"/>
    </source>
</evidence>
<feature type="chain" id="PRO_5011535061" description="DUF4157 domain-containing protein" evidence="1">
    <location>
        <begin position="22"/>
        <end position="228"/>
    </location>
</feature>
<dbReference type="OrthoDB" id="8686772at2"/>
<evidence type="ECO:0008006" key="4">
    <source>
        <dbReference type="Google" id="ProtNLM"/>
    </source>
</evidence>
<dbReference type="PROSITE" id="PS51257">
    <property type="entry name" value="PROKAR_LIPOPROTEIN"/>
    <property type="match status" value="1"/>
</dbReference>
<sequence length="228" mass="25979">MRALILTALLMLLAACGRPMTENEIAFARAIHGDEVNPARVRFHDGLIAGSFTYQRPVRPRLTCMERIFPPSRGETVTVSPGAAVAFNRVFYRRDLYRDDFMANFPEQIDLLDATLMAHEMVHVWQWQNRKRTGYHPLKGAGEHAGNPDPYLFDIETEARFLDYGYEQQGAIVEEYVCCRLLDPDAPRTGRLRAMIGAEMPIDRLDRAISRPKVSLPWKGAETRGICR</sequence>
<dbReference type="STRING" id="490829.SAMN05421850_104270"/>
<protein>
    <recommendedName>
        <fullName evidence="4">DUF4157 domain-containing protein</fullName>
    </recommendedName>
</protein>
<dbReference type="AlphaFoldDB" id="A0A1G8MNZ2"/>
<dbReference type="Proteomes" id="UP000199340">
    <property type="component" value="Unassembled WGS sequence"/>
</dbReference>
<keyword evidence="1" id="KW-0732">Signal</keyword>
<proteinExistence type="predicted"/>
<evidence type="ECO:0000313" key="3">
    <source>
        <dbReference type="Proteomes" id="UP000199340"/>
    </source>
</evidence>
<organism evidence="2 3">
    <name type="scientific">Lutimaribacter saemankumensis</name>
    <dbReference type="NCBI Taxonomy" id="490829"/>
    <lineage>
        <taxon>Bacteria</taxon>
        <taxon>Pseudomonadati</taxon>
        <taxon>Pseudomonadota</taxon>
        <taxon>Alphaproteobacteria</taxon>
        <taxon>Rhodobacterales</taxon>
        <taxon>Roseobacteraceae</taxon>
        <taxon>Lutimaribacter</taxon>
    </lineage>
</organism>
<keyword evidence="3" id="KW-1185">Reference proteome</keyword>
<dbReference type="EMBL" id="FNEB01000004">
    <property type="protein sequence ID" value="SDI69577.1"/>
    <property type="molecule type" value="Genomic_DNA"/>
</dbReference>
<feature type="signal peptide" evidence="1">
    <location>
        <begin position="1"/>
        <end position="21"/>
    </location>
</feature>
<dbReference type="RefSeq" id="WP_090028590.1">
    <property type="nucleotide sequence ID" value="NZ_FNEB01000004.1"/>
</dbReference>